<feature type="compositionally biased region" description="Low complexity" evidence="1">
    <location>
        <begin position="70"/>
        <end position="86"/>
    </location>
</feature>
<keyword evidence="2" id="KW-1185">Reference proteome</keyword>
<feature type="compositionally biased region" description="Basic and acidic residues" evidence="1">
    <location>
        <begin position="305"/>
        <end position="318"/>
    </location>
</feature>
<feature type="compositionally biased region" description="Basic and acidic residues" evidence="1">
    <location>
        <begin position="87"/>
        <end position="96"/>
    </location>
</feature>
<feature type="compositionally biased region" description="Polar residues" evidence="1">
    <location>
        <begin position="115"/>
        <end position="125"/>
    </location>
</feature>
<name>A0AAF3F9Z7_9BILA</name>
<evidence type="ECO:0000313" key="3">
    <source>
        <dbReference type="WBParaSite" id="MBELARI_LOCUS3689"/>
    </source>
</evidence>
<protein>
    <submittedName>
        <fullName evidence="3">Uncharacterized protein</fullName>
    </submittedName>
</protein>
<sequence length="403" mass="44193">MVFGCCTKKRKQSRNLTKSSKSAARSNVQANSFKKTIIKSTTPAKSRGGSASGPRQAQPEKGQQKVNFLKKPSSTKSATAKASAAKGKFEVKDPKATKNKIPPLRVILCIKQEQKPSSTLKQTSVFEKPPAPAKAPASPKKTPDEKAKAGKSPKRSERKKEKTKTEKGIPPPGSTVDSSLLPFVDKIESTGRANEPTKADPSPHQAPPFVYASIADPRHPQQQLIVSSFVTGGRRVKRWTLGAMLAARPACSREDCGLTMMEPVGMMQNNVPSVFSKSRQKVKKGGEQIEKKNKKEMSNSAQKNRKSDGPAREPHELSCDASLTFSRTANERTSSSMTNVSEKDVAERRLSEEAVRKKLLESAQLLQQAISKMNEVRYREKDDSLYETSLYKVQKCEKSCGSS</sequence>
<dbReference type="AlphaFoldDB" id="A0AAF3F9Z7"/>
<feature type="compositionally biased region" description="Polar residues" evidence="1">
    <location>
        <begin position="14"/>
        <end position="44"/>
    </location>
</feature>
<feature type="compositionally biased region" description="Basic and acidic residues" evidence="1">
    <location>
        <begin position="141"/>
        <end position="167"/>
    </location>
</feature>
<feature type="compositionally biased region" description="Basic and acidic residues" evidence="1">
    <location>
        <begin position="341"/>
        <end position="350"/>
    </location>
</feature>
<feature type="region of interest" description="Disordered" evidence="1">
    <location>
        <begin position="274"/>
        <end position="350"/>
    </location>
</feature>
<reference evidence="3" key="1">
    <citation type="submission" date="2024-02" db="UniProtKB">
        <authorList>
            <consortium name="WormBaseParasite"/>
        </authorList>
    </citation>
    <scope>IDENTIFICATION</scope>
</reference>
<dbReference type="WBParaSite" id="MBELARI_LOCUS3689">
    <property type="protein sequence ID" value="MBELARI_LOCUS3689"/>
    <property type="gene ID" value="MBELARI_LOCUS3689"/>
</dbReference>
<dbReference type="Proteomes" id="UP000887575">
    <property type="component" value="Unassembled WGS sequence"/>
</dbReference>
<feature type="region of interest" description="Disordered" evidence="1">
    <location>
        <begin position="1"/>
        <end position="210"/>
    </location>
</feature>
<evidence type="ECO:0000256" key="1">
    <source>
        <dbReference type="SAM" id="MobiDB-lite"/>
    </source>
</evidence>
<accession>A0AAF3F9Z7</accession>
<organism evidence="2 3">
    <name type="scientific">Mesorhabditis belari</name>
    <dbReference type="NCBI Taxonomy" id="2138241"/>
    <lineage>
        <taxon>Eukaryota</taxon>
        <taxon>Metazoa</taxon>
        <taxon>Ecdysozoa</taxon>
        <taxon>Nematoda</taxon>
        <taxon>Chromadorea</taxon>
        <taxon>Rhabditida</taxon>
        <taxon>Rhabditina</taxon>
        <taxon>Rhabditomorpha</taxon>
        <taxon>Rhabditoidea</taxon>
        <taxon>Rhabditidae</taxon>
        <taxon>Mesorhabditinae</taxon>
        <taxon>Mesorhabditis</taxon>
    </lineage>
</organism>
<evidence type="ECO:0000313" key="2">
    <source>
        <dbReference type="Proteomes" id="UP000887575"/>
    </source>
</evidence>
<feature type="compositionally biased region" description="Basic and acidic residues" evidence="1">
    <location>
        <begin position="284"/>
        <end position="297"/>
    </location>
</feature>
<feature type="compositionally biased region" description="Polar residues" evidence="1">
    <location>
        <begin position="321"/>
        <end position="340"/>
    </location>
</feature>
<proteinExistence type="predicted"/>